<dbReference type="PANTHER" id="PTHR30427:SF1">
    <property type="entry name" value="TRANSCRIPTIONAL ACTIVATOR PROTEIN LYSR"/>
    <property type="match status" value="1"/>
</dbReference>
<comment type="similarity">
    <text evidence="1">Belongs to the LysR transcriptional regulatory family.</text>
</comment>
<name>A0A8B2NK91_9HYPH</name>
<dbReference type="InterPro" id="IPR005119">
    <property type="entry name" value="LysR_subst-bd"/>
</dbReference>
<dbReference type="Pfam" id="PF00126">
    <property type="entry name" value="HTH_1"/>
    <property type="match status" value="1"/>
</dbReference>
<dbReference type="Gene3D" id="3.40.190.290">
    <property type="match status" value="1"/>
</dbReference>
<evidence type="ECO:0000313" key="6">
    <source>
        <dbReference type="EMBL" id="RAH99905.1"/>
    </source>
</evidence>
<dbReference type="SUPFAM" id="SSF53850">
    <property type="entry name" value="Periplasmic binding protein-like II"/>
    <property type="match status" value="1"/>
</dbReference>
<dbReference type="InterPro" id="IPR036390">
    <property type="entry name" value="WH_DNA-bd_sf"/>
</dbReference>
<dbReference type="RefSeq" id="WP_111348283.1">
    <property type="nucleotide sequence ID" value="NZ_QHHQ01000004.1"/>
</dbReference>
<evidence type="ECO:0000259" key="5">
    <source>
        <dbReference type="PROSITE" id="PS50931"/>
    </source>
</evidence>
<dbReference type="InterPro" id="IPR036388">
    <property type="entry name" value="WH-like_DNA-bd_sf"/>
</dbReference>
<evidence type="ECO:0000256" key="3">
    <source>
        <dbReference type="ARBA" id="ARBA00023125"/>
    </source>
</evidence>
<dbReference type="GO" id="GO:0003700">
    <property type="term" value="F:DNA-binding transcription factor activity"/>
    <property type="evidence" value="ECO:0007669"/>
    <property type="project" value="InterPro"/>
</dbReference>
<dbReference type="GO" id="GO:0043565">
    <property type="term" value="F:sequence-specific DNA binding"/>
    <property type="evidence" value="ECO:0007669"/>
    <property type="project" value="TreeGrafter"/>
</dbReference>
<proteinExistence type="inferred from homology"/>
<dbReference type="OrthoDB" id="9815174at2"/>
<organism evidence="6 7">
    <name type="scientific">Acuticoccus sediminis</name>
    <dbReference type="NCBI Taxonomy" id="2184697"/>
    <lineage>
        <taxon>Bacteria</taxon>
        <taxon>Pseudomonadati</taxon>
        <taxon>Pseudomonadota</taxon>
        <taxon>Alphaproteobacteria</taxon>
        <taxon>Hyphomicrobiales</taxon>
        <taxon>Amorphaceae</taxon>
        <taxon>Acuticoccus</taxon>
    </lineage>
</organism>
<dbReference type="Gene3D" id="1.10.10.10">
    <property type="entry name" value="Winged helix-like DNA-binding domain superfamily/Winged helix DNA-binding domain"/>
    <property type="match status" value="1"/>
</dbReference>
<accession>A0A8B2NK91</accession>
<comment type="caution">
    <text evidence="6">The sequence shown here is derived from an EMBL/GenBank/DDBJ whole genome shotgun (WGS) entry which is preliminary data.</text>
</comment>
<dbReference type="PROSITE" id="PS50931">
    <property type="entry name" value="HTH_LYSR"/>
    <property type="match status" value="1"/>
</dbReference>
<keyword evidence="7" id="KW-1185">Reference proteome</keyword>
<protein>
    <recommendedName>
        <fullName evidence="5">HTH lysR-type domain-containing protein</fullName>
    </recommendedName>
</protein>
<evidence type="ECO:0000256" key="4">
    <source>
        <dbReference type="ARBA" id="ARBA00023163"/>
    </source>
</evidence>
<dbReference type="EMBL" id="QHHQ01000004">
    <property type="protein sequence ID" value="RAH99905.1"/>
    <property type="molecule type" value="Genomic_DNA"/>
</dbReference>
<keyword evidence="4" id="KW-0804">Transcription</keyword>
<evidence type="ECO:0000256" key="1">
    <source>
        <dbReference type="ARBA" id="ARBA00009437"/>
    </source>
</evidence>
<dbReference type="InterPro" id="IPR000847">
    <property type="entry name" value="LysR_HTH_N"/>
</dbReference>
<reference evidence="6 7" key="1">
    <citation type="submission" date="2018-05" db="EMBL/GenBank/DDBJ databases">
        <title>Acuticoccus sediminis sp. nov., isolated from deep-sea sediment of Indian Ocean.</title>
        <authorList>
            <person name="Liu X."/>
            <person name="Lai Q."/>
            <person name="Du Y."/>
            <person name="Sun F."/>
            <person name="Zhang X."/>
            <person name="Wang S."/>
            <person name="Shao Z."/>
        </authorList>
    </citation>
    <scope>NUCLEOTIDE SEQUENCE [LARGE SCALE GENOMIC DNA]</scope>
    <source>
        <strain evidence="6 7">PTG4-2</strain>
    </source>
</reference>
<evidence type="ECO:0000313" key="7">
    <source>
        <dbReference type="Proteomes" id="UP000249590"/>
    </source>
</evidence>
<dbReference type="Proteomes" id="UP000249590">
    <property type="component" value="Unassembled WGS sequence"/>
</dbReference>
<keyword evidence="3" id="KW-0238">DNA-binding</keyword>
<dbReference type="GO" id="GO:0010628">
    <property type="term" value="P:positive regulation of gene expression"/>
    <property type="evidence" value="ECO:0007669"/>
    <property type="project" value="TreeGrafter"/>
</dbReference>
<evidence type="ECO:0000256" key="2">
    <source>
        <dbReference type="ARBA" id="ARBA00023015"/>
    </source>
</evidence>
<feature type="domain" description="HTH lysR-type" evidence="5">
    <location>
        <begin position="5"/>
        <end position="62"/>
    </location>
</feature>
<keyword evidence="2" id="KW-0805">Transcription regulation</keyword>
<sequence>MAVRLDLRQIRALAAIVRGGSASAAAETLAISQPAVSKIIAGMEDELGYRLFRRSGRRLAPTPEALALMPLAERVLGELDRLNRGAEAVGRGSGGQVSIAGNHTLISALAARAATRLRSVRPEISVSLIVLPPNETVTSVVSGHVDIGLSYGPLHHSQLVIEDVGAWACACVFPSGHRLEGLPTVSPRDLAGETLLTYSESSPTGAALRRQFHAEQHELVPAIILSSTPLVLDMIRNGQGVGLVDTFVPFATAYPDLSGRPLTPRIENVSKLLVSTAGAPSSAAIALAAEVRAVARALGTAGSLG</sequence>
<dbReference type="PRINTS" id="PR00039">
    <property type="entry name" value="HTHLYSR"/>
</dbReference>
<dbReference type="AlphaFoldDB" id="A0A8B2NK91"/>
<gene>
    <name evidence="6" type="ORF">DLJ53_19380</name>
</gene>
<dbReference type="SUPFAM" id="SSF46785">
    <property type="entry name" value="Winged helix' DNA-binding domain"/>
    <property type="match status" value="1"/>
</dbReference>
<dbReference type="Pfam" id="PF03466">
    <property type="entry name" value="LysR_substrate"/>
    <property type="match status" value="1"/>
</dbReference>
<dbReference type="PANTHER" id="PTHR30427">
    <property type="entry name" value="TRANSCRIPTIONAL ACTIVATOR PROTEIN LYSR"/>
    <property type="match status" value="1"/>
</dbReference>